<proteinExistence type="predicted"/>
<dbReference type="InterPro" id="IPR029063">
    <property type="entry name" value="SAM-dependent_MTases_sf"/>
</dbReference>
<dbReference type="InterPro" id="IPR013216">
    <property type="entry name" value="Methyltransf_11"/>
</dbReference>
<dbReference type="EMBL" id="VSSQ01000477">
    <property type="protein sequence ID" value="MPL95690.1"/>
    <property type="molecule type" value="Genomic_DNA"/>
</dbReference>
<reference evidence="2" key="1">
    <citation type="submission" date="2019-08" db="EMBL/GenBank/DDBJ databases">
        <authorList>
            <person name="Kucharzyk K."/>
            <person name="Murdoch R.W."/>
            <person name="Higgins S."/>
            <person name="Loffler F."/>
        </authorList>
    </citation>
    <scope>NUCLEOTIDE SEQUENCE</scope>
</reference>
<sequence>MSNENKSIVEFDFNLICEYFSSIERQGPGSNKATLKALGFIENLDEKSMIADLGSGTGAQTMVLAGNTTGTITAIDLFPKFIDILNSNANRNSMQNRVNGIVGSMDNLPFQHEELDLIWSEGAIYNIGFKKGIDYWRQFLKKGGYLAVSEACWLTQDRPGEIFDFWNKAYPEIDTISAKVSQIYDAGYSLSALFTLPDNCWIDNFYIPQRVAQSEFLKRHPNNIVAAELVENERLEADLYSKYNEFYGYVFFIAKKI</sequence>
<evidence type="ECO:0000313" key="2">
    <source>
        <dbReference type="EMBL" id="MPL95690.1"/>
    </source>
</evidence>
<organism evidence="2">
    <name type="scientific">bioreactor metagenome</name>
    <dbReference type="NCBI Taxonomy" id="1076179"/>
    <lineage>
        <taxon>unclassified sequences</taxon>
        <taxon>metagenomes</taxon>
        <taxon>ecological metagenomes</taxon>
    </lineage>
</organism>
<gene>
    <name evidence="2" type="ORF">SDC9_41862</name>
</gene>
<dbReference type="Pfam" id="PF08241">
    <property type="entry name" value="Methyltransf_11"/>
    <property type="match status" value="1"/>
</dbReference>
<dbReference type="SUPFAM" id="SSF53335">
    <property type="entry name" value="S-adenosyl-L-methionine-dependent methyltransferases"/>
    <property type="match status" value="1"/>
</dbReference>
<evidence type="ECO:0000259" key="1">
    <source>
        <dbReference type="Pfam" id="PF08241"/>
    </source>
</evidence>
<protein>
    <recommendedName>
        <fullName evidence="1">Methyltransferase type 11 domain-containing protein</fullName>
    </recommendedName>
</protein>
<name>A0A644VWW1_9ZZZZ</name>
<feature type="domain" description="Methyltransferase type 11" evidence="1">
    <location>
        <begin position="52"/>
        <end position="147"/>
    </location>
</feature>
<dbReference type="GO" id="GO:0008757">
    <property type="term" value="F:S-adenosylmethionine-dependent methyltransferase activity"/>
    <property type="evidence" value="ECO:0007669"/>
    <property type="project" value="InterPro"/>
</dbReference>
<dbReference type="CDD" id="cd02440">
    <property type="entry name" value="AdoMet_MTases"/>
    <property type="match status" value="1"/>
</dbReference>
<dbReference type="AlphaFoldDB" id="A0A644VWW1"/>
<accession>A0A644VWW1</accession>
<dbReference type="Gene3D" id="3.40.50.150">
    <property type="entry name" value="Vaccinia Virus protein VP39"/>
    <property type="match status" value="1"/>
</dbReference>
<comment type="caution">
    <text evidence="2">The sequence shown here is derived from an EMBL/GenBank/DDBJ whole genome shotgun (WGS) entry which is preliminary data.</text>
</comment>